<feature type="domain" description="Dihydroxy-acid/6-phosphogluconate dehydratase C-terminal" evidence="9">
    <location>
        <begin position="364"/>
        <end position="557"/>
    </location>
</feature>
<dbReference type="NCBIfam" id="NF009560">
    <property type="entry name" value="PRK13017.1"/>
    <property type="match status" value="1"/>
</dbReference>
<dbReference type="PANTHER" id="PTHR43183:SF1">
    <property type="entry name" value="HYPOTHETICAL DIHYDROXY-ACID DEHYDRATASE (EUROFUNG)-RELATED"/>
    <property type="match status" value="1"/>
</dbReference>
<evidence type="ECO:0000256" key="6">
    <source>
        <dbReference type="ARBA" id="ARBA00023239"/>
    </source>
</evidence>
<dbReference type="InterPro" id="IPR000581">
    <property type="entry name" value="ILV_EDD_N"/>
</dbReference>
<dbReference type="GO" id="GO:0051537">
    <property type="term" value="F:2 iron, 2 sulfur cluster binding"/>
    <property type="evidence" value="ECO:0007669"/>
    <property type="project" value="UniProtKB-KW"/>
</dbReference>
<dbReference type="InterPro" id="IPR042096">
    <property type="entry name" value="Dihydro-acid_dehy_C"/>
</dbReference>
<gene>
    <name evidence="10" type="ORF">FXF65_37940</name>
</gene>
<feature type="domain" description="Dihydroxy-acid/6-phosphogluconate dehydratase N-terminal" evidence="8">
    <location>
        <begin position="43"/>
        <end position="354"/>
    </location>
</feature>
<keyword evidence="4" id="KW-0408">Iron</keyword>
<proteinExistence type="inferred from homology"/>
<dbReference type="GO" id="GO:0046872">
    <property type="term" value="F:metal ion binding"/>
    <property type="evidence" value="ECO:0007669"/>
    <property type="project" value="UniProtKB-KW"/>
</dbReference>
<name>A0A5D0TQT3_9ACTN</name>
<accession>A0A5D0TQT3</accession>
<dbReference type="SUPFAM" id="SSF52016">
    <property type="entry name" value="LeuD/IlvD-like"/>
    <property type="match status" value="1"/>
</dbReference>
<sequence>MPHDKDRATLRSREWFGGSDINGFIHRSWMKNQGVPDRMFDGRPVIGICNTFSDLTPCNAHFRELADHVKNGVLEAGGFPVEFPAMSLGETIIRPTSMLYRNLVSMEVEESIRANPLDGVVLLCGCDKTTPSLLMGAASCDLPTIVVSGGPMLNGRWQGRAVGSGTSLFEMSEEVRAGRIGECEFRAAEAAMARSAGHCNTMGTASTMACMAEALGLTLPGNAAIPAVDARRRLLARESGHRAVALVGADVRMSRIVTRASFDNAIKVNAAIGGSTNAVLHLLALAGRLEIDLGLDDFDRVARNVPLLVDLMPAGKFLMEDFHAAGGLPVVVKELGDLLDGDAPTVNGRTLRENTADAVAWDREVIRTVDEPLLPDARIAVLRGNLAPSGALVKPAAASPHLLRHTGPALVFDGMDDFRARVDDPALPVDADTVLILRHAGPRGFPGMPEVGNLPLPRKLLEAGVRDMVRISDARMSGTAFGTVVLHVAPEAAAGGPLAAVRDGDLVALDVAAGTLNLLVDAEVIERRLTAATPPNPPTTGYASLYVEHVLQADRGADFDFLVGRRGAAVHGDNH</sequence>
<evidence type="ECO:0000313" key="11">
    <source>
        <dbReference type="Proteomes" id="UP000322634"/>
    </source>
</evidence>
<evidence type="ECO:0000256" key="7">
    <source>
        <dbReference type="ARBA" id="ARBA00023304"/>
    </source>
</evidence>
<evidence type="ECO:0000256" key="5">
    <source>
        <dbReference type="ARBA" id="ARBA00023014"/>
    </source>
</evidence>
<evidence type="ECO:0000256" key="4">
    <source>
        <dbReference type="ARBA" id="ARBA00023004"/>
    </source>
</evidence>
<dbReference type="Pfam" id="PF24877">
    <property type="entry name" value="ILV_EDD_C"/>
    <property type="match status" value="1"/>
</dbReference>
<evidence type="ECO:0000256" key="2">
    <source>
        <dbReference type="ARBA" id="ARBA00022714"/>
    </source>
</evidence>
<reference evidence="10 11" key="1">
    <citation type="submission" date="2019-08" db="EMBL/GenBank/DDBJ databases">
        <title>Actinomadura sp. nov. CYP1-5 isolated from mountain soil.</title>
        <authorList>
            <person name="Songsumanus A."/>
            <person name="Kuncharoen N."/>
            <person name="Kudo T."/>
            <person name="Yuki M."/>
            <person name="Igarashi Y."/>
            <person name="Tanasupawat S."/>
        </authorList>
    </citation>
    <scope>NUCLEOTIDE SEQUENCE [LARGE SCALE GENOMIC DNA]</scope>
    <source>
        <strain evidence="10 11">GKU157</strain>
    </source>
</reference>
<keyword evidence="7" id="KW-0028">Amino-acid biosynthesis</keyword>
<dbReference type="OrthoDB" id="9807077at2"/>
<protein>
    <submittedName>
        <fullName evidence="10">Dihydroxy-acid dehydratase</fullName>
    </submittedName>
</protein>
<comment type="caution">
    <text evidence="10">The sequence shown here is derived from an EMBL/GenBank/DDBJ whole genome shotgun (WGS) entry which is preliminary data.</text>
</comment>
<dbReference type="Proteomes" id="UP000322634">
    <property type="component" value="Unassembled WGS sequence"/>
</dbReference>
<keyword evidence="3" id="KW-0479">Metal-binding</keyword>
<keyword evidence="2" id="KW-0001">2Fe-2S</keyword>
<evidence type="ECO:0000313" key="10">
    <source>
        <dbReference type="EMBL" id="TYC08671.1"/>
    </source>
</evidence>
<organism evidence="10 11">
    <name type="scientific">Actinomadura syzygii</name>
    <dbReference type="NCBI Taxonomy" id="1427538"/>
    <lineage>
        <taxon>Bacteria</taxon>
        <taxon>Bacillati</taxon>
        <taxon>Actinomycetota</taxon>
        <taxon>Actinomycetes</taxon>
        <taxon>Streptosporangiales</taxon>
        <taxon>Thermomonosporaceae</taxon>
        <taxon>Actinomadura</taxon>
    </lineage>
</organism>
<dbReference type="PANTHER" id="PTHR43183">
    <property type="entry name" value="HYPOTHETICAL DIHYDROXYACID DEHYDRATASE (EUROFUNG)-RELATED"/>
    <property type="match status" value="1"/>
</dbReference>
<keyword evidence="6" id="KW-0456">Lyase</keyword>
<evidence type="ECO:0000256" key="3">
    <source>
        <dbReference type="ARBA" id="ARBA00022723"/>
    </source>
</evidence>
<dbReference type="NCBIfam" id="NF004784">
    <property type="entry name" value="PRK06131.1"/>
    <property type="match status" value="1"/>
</dbReference>
<evidence type="ECO:0000259" key="8">
    <source>
        <dbReference type="Pfam" id="PF00920"/>
    </source>
</evidence>
<keyword evidence="5" id="KW-0411">Iron-sulfur</keyword>
<dbReference type="InterPro" id="IPR052352">
    <property type="entry name" value="Sugar_Degrad_Dehydratases"/>
</dbReference>
<dbReference type="SUPFAM" id="SSF143975">
    <property type="entry name" value="IlvD/EDD N-terminal domain-like"/>
    <property type="match status" value="1"/>
</dbReference>
<dbReference type="InterPro" id="IPR037237">
    <property type="entry name" value="IlvD/EDD_N"/>
</dbReference>
<dbReference type="GO" id="GO:0016829">
    <property type="term" value="F:lyase activity"/>
    <property type="evidence" value="ECO:0007669"/>
    <property type="project" value="UniProtKB-KW"/>
</dbReference>
<dbReference type="RefSeq" id="WP_148355042.1">
    <property type="nucleotide sequence ID" value="NZ_JBHSBF010000002.1"/>
</dbReference>
<dbReference type="AlphaFoldDB" id="A0A5D0TQT3"/>
<comment type="similarity">
    <text evidence="1">Belongs to the IlvD/Edd family.</text>
</comment>
<dbReference type="Gene3D" id="3.50.30.80">
    <property type="entry name" value="IlvD/EDD C-terminal domain-like"/>
    <property type="match status" value="1"/>
</dbReference>
<dbReference type="InterPro" id="IPR056740">
    <property type="entry name" value="ILV_EDD_C"/>
</dbReference>
<dbReference type="EMBL" id="VSFF01000016">
    <property type="protein sequence ID" value="TYC08671.1"/>
    <property type="molecule type" value="Genomic_DNA"/>
</dbReference>
<evidence type="ECO:0000259" key="9">
    <source>
        <dbReference type="Pfam" id="PF24877"/>
    </source>
</evidence>
<keyword evidence="11" id="KW-1185">Reference proteome</keyword>
<keyword evidence="7" id="KW-0100">Branched-chain amino acid biosynthesis</keyword>
<dbReference type="GO" id="GO:0009082">
    <property type="term" value="P:branched-chain amino acid biosynthetic process"/>
    <property type="evidence" value="ECO:0007669"/>
    <property type="project" value="UniProtKB-KW"/>
</dbReference>
<dbReference type="Pfam" id="PF00920">
    <property type="entry name" value="ILVD_EDD_N"/>
    <property type="match status" value="1"/>
</dbReference>
<evidence type="ECO:0000256" key="1">
    <source>
        <dbReference type="ARBA" id="ARBA00006486"/>
    </source>
</evidence>